<keyword evidence="4" id="KW-0997">Cell inner membrane</keyword>
<protein>
    <submittedName>
        <fullName evidence="10">Major facilitator superfamily MFS_1</fullName>
    </submittedName>
</protein>
<evidence type="ECO:0000313" key="10">
    <source>
        <dbReference type="EMBL" id="SBT11014.1"/>
    </source>
</evidence>
<dbReference type="PIRSF" id="PIRSF004925">
    <property type="entry name" value="HcaT"/>
    <property type="match status" value="1"/>
</dbReference>
<dbReference type="PANTHER" id="PTHR23522:SF10">
    <property type="entry name" value="3-PHENYLPROPIONIC ACID TRANSPORTER-RELATED"/>
    <property type="match status" value="1"/>
</dbReference>
<keyword evidence="2" id="KW-0813">Transport</keyword>
<reference evidence="10 11" key="1">
    <citation type="submission" date="2016-06" db="EMBL/GenBank/DDBJ databases">
        <authorList>
            <person name="Kjaerup R.B."/>
            <person name="Dalgaard T.S."/>
            <person name="Juul-Madsen H.R."/>
        </authorList>
    </citation>
    <scope>NUCLEOTIDE SEQUENCE [LARGE SCALE GENOMIC DNA]</scope>
    <source>
        <strain evidence="10">2</strain>
    </source>
</reference>
<dbReference type="Gene3D" id="1.20.1250.20">
    <property type="entry name" value="MFS general substrate transporter like domains"/>
    <property type="match status" value="2"/>
</dbReference>
<dbReference type="PROSITE" id="PS50850">
    <property type="entry name" value="MFS"/>
    <property type="match status" value="1"/>
</dbReference>
<gene>
    <name evidence="10" type="ORF">PROAA_830014</name>
</gene>
<dbReference type="InterPro" id="IPR020846">
    <property type="entry name" value="MFS_dom"/>
</dbReference>
<evidence type="ECO:0000256" key="4">
    <source>
        <dbReference type="ARBA" id="ARBA00022519"/>
    </source>
</evidence>
<feature type="transmembrane region" description="Helical" evidence="8">
    <location>
        <begin position="291"/>
        <end position="314"/>
    </location>
</feature>
<dbReference type="RefSeq" id="WP_186412562.1">
    <property type="nucleotide sequence ID" value="NZ_FLQY01000388.1"/>
</dbReference>
<sequence>MHRIPYWRLSGFYFFYFAFIGVFLPYFGLYLQTLSFSAWDISVLMSQMQLMRLFGPYLWGTLADRFVSRVPIIRLAGLIALMASASFFHIRSFEAILVAMAVLSFFWSATLPLVETLTFEHLRENPERYSRIRIWGSIGFIVAVMGAGALLDHVKLPSVLWLIVFALAGTLLYAVAIPEAEPALHHADHPPVLEILRQRRVVALFSACFSMSAAHGALYVFYSIFLSDHGYSKSVVGGLWSLGVLAEIAVFFYMSRLLRVFSLRTILLLSFSAAVVRFMMIGWGVEQPFVLVFAQVLHGLTFGSFHAAAITVVNRWFLGRTRSRGQALYSSLTFGAGGLVGGLISGWTWDHLGGELTFALSSIFALIGLILVMVWIRETDVATHQVPYPV</sequence>
<keyword evidence="11" id="KW-1185">Reference proteome</keyword>
<organism evidence="10 11">
    <name type="scientific">Candidatus Propionivibrio aalborgensis</name>
    <dbReference type="NCBI Taxonomy" id="1860101"/>
    <lineage>
        <taxon>Bacteria</taxon>
        <taxon>Pseudomonadati</taxon>
        <taxon>Pseudomonadota</taxon>
        <taxon>Betaproteobacteria</taxon>
        <taxon>Rhodocyclales</taxon>
        <taxon>Rhodocyclaceae</taxon>
        <taxon>Propionivibrio</taxon>
    </lineage>
</organism>
<keyword evidence="6 8" id="KW-1133">Transmembrane helix</keyword>
<proteinExistence type="predicted"/>
<dbReference type="CDD" id="cd17335">
    <property type="entry name" value="MFS_MFSD6"/>
    <property type="match status" value="1"/>
</dbReference>
<dbReference type="SUPFAM" id="SSF103473">
    <property type="entry name" value="MFS general substrate transporter"/>
    <property type="match status" value="1"/>
</dbReference>
<dbReference type="NCBIfam" id="NF037955">
    <property type="entry name" value="mfs"/>
    <property type="match status" value="1"/>
</dbReference>
<evidence type="ECO:0000256" key="7">
    <source>
        <dbReference type="ARBA" id="ARBA00023136"/>
    </source>
</evidence>
<feature type="transmembrane region" description="Helical" evidence="8">
    <location>
        <begin position="96"/>
        <end position="114"/>
    </location>
</feature>
<evidence type="ECO:0000259" key="9">
    <source>
        <dbReference type="PROSITE" id="PS50850"/>
    </source>
</evidence>
<evidence type="ECO:0000313" key="11">
    <source>
        <dbReference type="Proteomes" id="UP000199600"/>
    </source>
</evidence>
<dbReference type="GO" id="GO:0015528">
    <property type="term" value="F:lactose:proton symporter activity"/>
    <property type="evidence" value="ECO:0007669"/>
    <property type="project" value="TreeGrafter"/>
</dbReference>
<name>A0A1A8Y1K4_9RHOO</name>
<dbReference type="AlphaFoldDB" id="A0A1A8Y1K4"/>
<dbReference type="EMBL" id="FLQY01000388">
    <property type="protein sequence ID" value="SBT11014.1"/>
    <property type="molecule type" value="Genomic_DNA"/>
</dbReference>
<dbReference type="InterPro" id="IPR026032">
    <property type="entry name" value="HcaT-like"/>
</dbReference>
<evidence type="ECO:0000256" key="8">
    <source>
        <dbReference type="SAM" id="Phobius"/>
    </source>
</evidence>
<keyword evidence="5 8" id="KW-0812">Transmembrane</keyword>
<evidence type="ECO:0000256" key="3">
    <source>
        <dbReference type="ARBA" id="ARBA00022475"/>
    </source>
</evidence>
<keyword evidence="7 8" id="KW-0472">Membrane</keyword>
<feature type="transmembrane region" description="Helical" evidence="8">
    <location>
        <begin position="356"/>
        <end position="376"/>
    </location>
</feature>
<feature type="transmembrane region" description="Helical" evidence="8">
    <location>
        <begin position="72"/>
        <end position="90"/>
    </location>
</feature>
<evidence type="ECO:0000256" key="5">
    <source>
        <dbReference type="ARBA" id="ARBA00022692"/>
    </source>
</evidence>
<feature type="transmembrane region" description="Helical" evidence="8">
    <location>
        <begin position="326"/>
        <end position="344"/>
    </location>
</feature>
<comment type="subcellular location">
    <subcellularLocation>
        <location evidence="1">Cell inner membrane</location>
        <topology evidence="1">Multi-pass membrane protein</topology>
    </subcellularLocation>
</comment>
<evidence type="ECO:0000256" key="6">
    <source>
        <dbReference type="ARBA" id="ARBA00022989"/>
    </source>
</evidence>
<feature type="transmembrane region" description="Helical" evidence="8">
    <location>
        <begin position="159"/>
        <end position="180"/>
    </location>
</feature>
<evidence type="ECO:0000256" key="2">
    <source>
        <dbReference type="ARBA" id="ARBA00022448"/>
    </source>
</evidence>
<dbReference type="Pfam" id="PF12832">
    <property type="entry name" value="MFS_1_like"/>
    <property type="match status" value="1"/>
</dbReference>
<feature type="transmembrane region" description="Helical" evidence="8">
    <location>
        <begin position="201"/>
        <end position="222"/>
    </location>
</feature>
<dbReference type="InterPro" id="IPR036259">
    <property type="entry name" value="MFS_trans_sf"/>
</dbReference>
<feature type="domain" description="Major facilitator superfamily (MFS) profile" evidence="9">
    <location>
        <begin position="200"/>
        <end position="390"/>
    </location>
</feature>
<feature type="transmembrane region" description="Helical" evidence="8">
    <location>
        <begin position="134"/>
        <end position="153"/>
    </location>
</feature>
<dbReference type="InterPro" id="IPR024989">
    <property type="entry name" value="MFS_assoc_dom"/>
</dbReference>
<accession>A0A1A8Y1K4</accession>
<dbReference type="PANTHER" id="PTHR23522">
    <property type="entry name" value="BLL5896 PROTEIN"/>
    <property type="match status" value="1"/>
</dbReference>
<dbReference type="GO" id="GO:0005886">
    <property type="term" value="C:plasma membrane"/>
    <property type="evidence" value="ECO:0007669"/>
    <property type="project" value="UniProtKB-SubCell"/>
</dbReference>
<dbReference type="GO" id="GO:0030395">
    <property type="term" value="F:lactose binding"/>
    <property type="evidence" value="ECO:0007669"/>
    <property type="project" value="TreeGrafter"/>
</dbReference>
<feature type="transmembrane region" description="Helical" evidence="8">
    <location>
        <begin position="12"/>
        <end position="31"/>
    </location>
</feature>
<evidence type="ECO:0000256" key="1">
    <source>
        <dbReference type="ARBA" id="ARBA00004429"/>
    </source>
</evidence>
<feature type="transmembrane region" description="Helical" evidence="8">
    <location>
        <begin position="234"/>
        <end position="254"/>
    </location>
</feature>
<feature type="transmembrane region" description="Helical" evidence="8">
    <location>
        <begin position="266"/>
        <end position="285"/>
    </location>
</feature>
<dbReference type="Proteomes" id="UP000199600">
    <property type="component" value="Unassembled WGS sequence"/>
</dbReference>
<keyword evidence="3" id="KW-1003">Cell membrane</keyword>
<feature type="transmembrane region" description="Helical" evidence="8">
    <location>
        <begin position="37"/>
        <end position="60"/>
    </location>
</feature>